<dbReference type="RefSeq" id="WP_245127397.1">
    <property type="nucleotide sequence ID" value="NZ_CP095066.1"/>
</dbReference>
<evidence type="ECO:0000313" key="8">
    <source>
        <dbReference type="Proteomes" id="UP000830401"/>
    </source>
</evidence>
<comment type="similarity">
    <text evidence="1">Belongs to the DNA polymerase type-Y family.</text>
</comment>
<keyword evidence="2" id="KW-0227">DNA damage</keyword>
<evidence type="ECO:0000256" key="4">
    <source>
        <dbReference type="ARBA" id="ARBA00023204"/>
    </source>
</evidence>
<evidence type="ECO:0000259" key="6">
    <source>
        <dbReference type="PROSITE" id="PS50173"/>
    </source>
</evidence>
<dbReference type="InterPro" id="IPR025188">
    <property type="entry name" value="DUF4113"/>
</dbReference>
<evidence type="ECO:0000256" key="2">
    <source>
        <dbReference type="ARBA" id="ARBA00022763"/>
    </source>
</evidence>
<dbReference type="SUPFAM" id="SSF100879">
    <property type="entry name" value="Lesion bypass DNA polymerase (Y-family), little finger domain"/>
    <property type="match status" value="1"/>
</dbReference>
<dbReference type="InterPro" id="IPR043502">
    <property type="entry name" value="DNA/RNA_pol_sf"/>
</dbReference>
<dbReference type="InterPro" id="IPR043128">
    <property type="entry name" value="Rev_trsase/Diguanyl_cyclase"/>
</dbReference>
<gene>
    <name evidence="7" type="ORF">MUN86_28365</name>
</gene>
<dbReference type="InterPro" id="IPR001126">
    <property type="entry name" value="UmuC"/>
</dbReference>
<dbReference type="Gene3D" id="3.30.1490.100">
    <property type="entry name" value="DNA polymerase, Y-family, little finger domain"/>
    <property type="match status" value="1"/>
</dbReference>
<dbReference type="InterPro" id="IPR036775">
    <property type="entry name" value="DNA_pol_Y-fam_lit_finger_sf"/>
</dbReference>
<protein>
    <submittedName>
        <fullName evidence="7">Y-family DNA polymerase</fullName>
    </submittedName>
</protein>
<keyword evidence="7" id="KW-0614">Plasmid</keyword>
<dbReference type="Gene3D" id="3.30.70.270">
    <property type="match status" value="1"/>
</dbReference>
<reference evidence="7" key="1">
    <citation type="submission" date="2022-04" db="EMBL/GenBank/DDBJ databases">
        <title>Hymenobacter sp. isolated from the air.</title>
        <authorList>
            <person name="Won M."/>
            <person name="Lee C.-M."/>
            <person name="Woen H.-Y."/>
            <person name="Kwon S.-W."/>
        </authorList>
    </citation>
    <scope>NUCLEOTIDE SEQUENCE</scope>
    <source>
        <strain evidence="7">5420S-77</strain>
        <plasmid evidence="7">unnamed5</plasmid>
    </source>
</reference>
<dbReference type="Pfam" id="PF00817">
    <property type="entry name" value="IMS"/>
    <property type="match status" value="1"/>
</dbReference>
<dbReference type="EMBL" id="CP095066">
    <property type="protein sequence ID" value="UOQ69557.1"/>
    <property type="molecule type" value="Genomic_DNA"/>
</dbReference>
<keyword evidence="4" id="KW-0234">DNA repair</keyword>
<dbReference type="CDD" id="cd01700">
    <property type="entry name" value="PolY_Pol_V_umuC"/>
    <property type="match status" value="1"/>
</dbReference>
<keyword evidence="3" id="KW-0741">SOS mutagenesis</keyword>
<dbReference type="PANTHER" id="PTHR11076">
    <property type="entry name" value="DNA REPAIR POLYMERASE UMUC / TRANSFERASE FAMILY MEMBER"/>
    <property type="match status" value="1"/>
</dbReference>
<dbReference type="Proteomes" id="UP000830401">
    <property type="component" value="Plasmid unnamed5"/>
</dbReference>
<keyword evidence="8" id="KW-1185">Reference proteome</keyword>
<organism evidence="7 8">
    <name type="scientific">Hymenobacter volaticus</name>
    <dbReference type="NCBI Taxonomy" id="2932254"/>
    <lineage>
        <taxon>Bacteria</taxon>
        <taxon>Pseudomonadati</taxon>
        <taxon>Bacteroidota</taxon>
        <taxon>Cytophagia</taxon>
        <taxon>Cytophagales</taxon>
        <taxon>Hymenobacteraceae</taxon>
        <taxon>Hymenobacter</taxon>
    </lineage>
</organism>
<evidence type="ECO:0000256" key="1">
    <source>
        <dbReference type="ARBA" id="ARBA00010945"/>
    </source>
</evidence>
<evidence type="ECO:0000256" key="5">
    <source>
        <dbReference type="ARBA" id="ARBA00023236"/>
    </source>
</evidence>
<dbReference type="Gene3D" id="1.10.150.20">
    <property type="entry name" value="5' to 3' exonuclease, C-terminal subdomain"/>
    <property type="match status" value="1"/>
</dbReference>
<keyword evidence="5" id="KW-0742">SOS response</keyword>
<proteinExistence type="inferred from homology"/>
<dbReference type="InterPro" id="IPR017961">
    <property type="entry name" value="DNA_pol_Y-fam_little_finger"/>
</dbReference>
<dbReference type="PANTHER" id="PTHR11076:SF34">
    <property type="entry name" value="PROTEIN UMUC"/>
    <property type="match status" value="1"/>
</dbReference>
<dbReference type="SUPFAM" id="SSF56672">
    <property type="entry name" value="DNA/RNA polymerases"/>
    <property type="match status" value="1"/>
</dbReference>
<evidence type="ECO:0000256" key="3">
    <source>
        <dbReference type="ARBA" id="ARBA00023199"/>
    </source>
</evidence>
<sequence length="441" mass="49023">MFALVDCNNFYVSCERAFQPHLEGKPVVVLSNNDGCLISRSAEAKALGLRMGEPYFQVKDQLQRHQVRVFSSNYALYGDMSGRVMHYLSSRVPDVEVYSIDEAFLDLRGMERYHGNLAAFAQTLRQQVRKRTHIPVCIGIAPTKTLAKLANRVAKKVPTLNGVLYLDSEPRRQWALAQVPVEDVWGIGQQYATKLHAQGITTAAHLAAMSEGWARKHLGGVVGARLVRELQGVPCLTLAPSEDGTLARQSIACTRTFGKPLSAYPDVLGAVAAFTTRAAEKLRRQHSAVHLLTVFISKNRFGTEPPPYTFSTTLQLPVATSDTAELIRYARTALKRLWLPNTQFKKAGVIFDGLEAAGQQQLSLFEPTAKIKQRDRLMADLDQLNTRYGTGTVGFAVAQVYKGAAGVEWAGRQQQRTPAYTTNFEELWHIQMDGPRLPRRP</sequence>
<dbReference type="InterPro" id="IPR050116">
    <property type="entry name" value="DNA_polymerase-Y"/>
</dbReference>
<geneLocation type="plasmid" evidence="7 8">
    <name>unnamed5</name>
</geneLocation>
<name>A0ABY4GFC6_9BACT</name>
<dbReference type="PROSITE" id="PS50173">
    <property type="entry name" value="UMUC"/>
    <property type="match status" value="1"/>
</dbReference>
<dbReference type="Pfam" id="PF13438">
    <property type="entry name" value="DUF4113"/>
    <property type="match status" value="1"/>
</dbReference>
<dbReference type="Gene3D" id="3.40.1170.60">
    <property type="match status" value="1"/>
</dbReference>
<feature type="domain" description="UmuC" evidence="6">
    <location>
        <begin position="2"/>
        <end position="188"/>
    </location>
</feature>
<accession>A0ABY4GFC6</accession>
<evidence type="ECO:0000313" key="7">
    <source>
        <dbReference type="EMBL" id="UOQ69557.1"/>
    </source>
</evidence>
<dbReference type="Pfam" id="PF11799">
    <property type="entry name" value="IMS_C"/>
    <property type="match status" value="1"/>
</dbReference>